<evidence type="ECO:0008006" key="3">
    <source>
        <dbReference type="Google" id="ProtNLM"/>
    </source>
</evidence>
<feature type="transmembrane region" description="Helical" evidence="1">
    <location>
        <begin position="93"/>
        <end position="109"/>
    </location>
</feature>
<evidence type="ECO:0000313" key="2">
    <source>
        <dbReference type="EMBL" id="KKK47974.1"/>
    </source>
</evidence>
<feature type="non-terminal residue" evidence="2">
    <location>
        <position position="1"/>
    </location>
</feature>
<name>A0A0F8Y1B4_9ZZZZ</name>
<accession>A0A0F8Y1B4</accession>
<evidence type="ECO:0000256" key="1">
    <source>
        <dbReference type="SAM" id="Phobius"/>
    </source>
</evidence>
<dbReference type="AlphaFoldDB" id="A0A0F8Y1B4"/>
<protein>
    <recommendedName>
        <fullName evidence="3">Glycosyltransferase 2-like domain-containing protein</fullName>
    </recommendedName>
</protein>
<organism evidence="2">
    <name type="scientific">marine sediment metagenome</name>
    <dbReference type="NCBI Taxonomy" id="412755"/>
    <lineage>
        <taxon>unclassified sequences</taxon>
        <taxon>metagenomes</taxon>
        <taxon>ecological metagenomes</taxon>
    </lineage>
</organism>
<keyword evidence="1" id="KW-1133">Transmembrane helix</keyword>
<keyword evidence="1" id="KW-0812">Transmembrane</keyword>
<sequence>SSVYHVGGATLGAMNPQKTFLNFRNTLFALLKNVPSVRVYLLIFARMCLDGVAAIKFFAEGKPAHSWAIFRAHLDFYRKLHPIYKKRKRLKKNGIYFATCSVVWSYFVRGKKTYTKI</sequence>
<keyword evidence="1" id="KW-0472">Membrane</keyword>
<reference evidence="2" key="1">
    <citation type="journal article" date="2015" name="Nature">
        <title>Complex archaea that bridge the gap between prokaryotes and eukaryotes.</title>
        <authorList>
            <person name="Spang A."/>
            <person name="Saw J.H."/>
            <person name="Jorgensen S.L."/>
            <person name="Zaremba-Niedzwiedzka K."/>
            <person name="Martijn J."/>
            <person name="Lind A.E."/>
            <person name="van Eijk R."/>
            <person name="Schleper C."/>
            <person name="Guy L."/>
            <person name="Ettema T.J."/>
        </authorList>
    </citation>
    <scope>NUCLEOTIDE SEQUENCE</scope>
</reference>
<gene>
    <name evidence="2" type="ORF">LCGC14_3149780</name>
</gene>
<proteinExistence type="predicted"/>
<dbReference type="EMBL" id="LAZR01069301">
    <property type="protein sequence ID" value="KKK47974.1"/>
    <property type="molecule type" value="Genomic_DNA"/>
</dbReference>
<comment type="caution">
    <text evidence="2">The sequence shown here is derived from an EMBL/GenBank/DDBJ whole genome shotgun (WGS) entry which is preliminary data.</text>
</comment>